<dbReference type="PROSITE" id="PS00232">
    <property type="entry name" value="CADHERIN_1"/>
    <property type="match status" value="2"/>
</dbReference>
<dbReference type="InterPro" id="IPR020894">
    <property type="entry name" value="Cadherin_CS"/>
</dbReference>
<dbReference type="CDD" id="cd11304">
    <property type="entry name" value="Cadherin_repeat"/>
    <property type="match status" value="4"/>
</dbReference>
<dbReference type="GO" id="GO:0005886">
    <property type="term" value="C:plasma membrane"/>
    <property type="evidence" value="ECO:0007669"/>
    <property type="project" value="UniProtKB-SubCell"/>
</dbReference>
<dbReference type="EMBL" id="JAAMOB010000002">
    <property type="protein sequence ID" value="KAF4116947.1"/>
    <property type="molecule type" value="Genomic_DNA"/>
</dbReference>
<evidence type="ECO:0000313" key="18">
    <source>
        <dbReference type="EMBL" id="KAF4116947.1"/>
    </source>
</evidence>
<feature type="domain" description="Cadherin" evidence="17">
    <location>
        <begin position="366"/>
        <end position="477"/>
    </location>
</feature>
<sequence length="1033" mass="114542">MAKICGILLLGALILAILNTSASEGQQKRIRQKREWIIPPHKLKENFDYTYREYIAKIRSDEETRTSIQYSLTGSGADQPPVNLFTVNSETGLVKIHGVLDREKTPIYYLQGVAKFRNGSHAEKDIDLRIVVQDENDCPPVFNLTTAAVYEKSATAKFVTTVTATDGDQEGTLHTKISYSIVEQHPEDMFYIDRDTGQIHVKYSTLDREKQETYTLIIKGTDLDGHVNGNTGTGTAVIKILDVNDNIPTLEKNFYECRVEENTKNVEVVRIQVIDTDLIYTENWLAVFTIVSGNEAGYFSIITDNKTNEGVLILKKELDYEELKEIKLQVSVANKAQYHSSVVITESKTYTVRVSVVNQPEGPRFEPSVKVITISEESTSTILNKVITTYTAIDSDTLLIANNVRYAKIRDTDNWLIIDERTADIRLNKIPDYESKFLINGTYYAHIICITNDAPSKTATGTIAIQVKDFNDHCPVLSHQSQTLCYEDHVVYVTAVDKDQFPNGAPFGFKVDTRSTKESWSIEPLNGTTAIFRSQTTLWPGMYRVFVDVRDQQGKICAGQELQIDVCTCDAAKVCLPKKISSMFGASGVLLMLLGLLLLLLVPLLLLFCLCGGAGVAGDFKVMPFDTREHLITYNTEGQGEDKEMALLQMSKELEDNKRGNVDAVGGAQVWGGVKGGGVGVGVGAEGSHWASFYDQNDSAFHHHRKQIDGRYGYGQRKEGHSRFEDYMFDGLALSDAFLGNYYSQKASHVAKEQDKGDSLKIYDYEGQESYKGSFEDICGLLHEDNDFSFLDDLDLKFKALAEICSGSRIEAKISKTVPVTSKPVLSATHKDVTIQGTASHLQSQEKANSSTIIHTAGAQQTSSMSSTGVYVQDKVVVPNQTMLVQQPTLYYAPATPFYVMEAQPTLLVTPGPVLGLQENQLIEEKKGSGASAKHETQHYQSVVLVEKQSPKGPLQTQGAMQMVNTGIMQSMGAQGVKQALHPSTQMVNTEIMQSTEVHEVRRAVHPARRVMAGVARETEVYASLDMRVPQSL</sequence>
<keyword evidence="3 13" id="KW-0812">Transmembrane</keyword>
<dbReference type="PANTHER" id="PTHR24025:SF1">
    <property type="entry name" value="DESMOGLEIN-2"/>
    <property type="match status" value="1"/>
</dbReference>
<dbReference type="Gene3D" id="4.10.900.10">
    <property type="entry name" value="TCF3-CBD (Catenin binding domain)"/>
    <property type="match status" value="1"/>
</dbReference>
<dbReference type="InterPro" id="IPR015919">
    <property type="entry name" value="Cadherin-like_sf"/>
</dbReference>
<feature type="chain" id="PRO_5029668145" description="Cadherin domain-containing protein" evidence="16">
    <location>
        <begin position="23"/>
        <end position="1033"/>
    </location>
</feature>
<evidence type="ECO:0000256" key="5">
    <source>
        <dbReference type="ARBA" id="ARBA00022737"/>
    </source>
</evidence>
<dbReference type="AlphaFoldDB" id="A0A7J6DCB0"/>
<evidence type="ECO:0000256" key="12">
    <source>
        <dbReference type="PROSITE-ProRule" id="PRU00043"/>
    </source>
</evidence>
<dbReference type="SUPFAM" id="SSF49313">
    <property type="entry name" value="Cadherin-like"/>
    <property type="match status" value="5"/>
</dbReference>
<dbReference type="FunFam" id="2.60.40.60:FF:000011">
    <property type="entry name" value="Cadherin 1"/>
    <property type="match status" value="1"/>
</dbReference>
<proteinExistence type="predicted"/>
<keyword evidence="16" id="KW-0732">Signal</keyword>
<dbReference type="PRINTS" id="PR00205">
    <property type="entry name" value="CADHERIN"/>
</dbReference>
<dbReference type="FunFam" id="2.60.40.60:FF:000083">
    <property type="entry name" value="Desmoglein 1"/>
    <property type="match status" value="1"/>
</dbReference>
<keyword evidence="10 15" id="KW-0472">Membrane</keyword>
<dbReference type="Gene3D" id="2.60.40.60">
    <property type="entry name" value="Cadherins"/>
    <property type="match status" value="5"/>
</dbReference>
<dbReference type="InterPro" id="IPR027397">
    <property type="entry name" value="Catenin-bd_sf"/>
</dbReference>
<dbReference type="Proteomes" id="UP000579812">
    <property type="component" value="Unassembled WGS sequence"/>
</dbReference>
<keyword evidence="6 12" id="KW-0106">Calcium</keyword>
<comment type="caution">
    <text evidence="18">The sequence shown here is derived from an EMBL/GenBank/DDBJ whole genome shotgun (WGS) entry which is preliminary data.</text>
</comment>
<evidence type="ECO:0000256" key="10">
    <source>
        <dbReference type="ARBA" id="ARBA00023136"/>
    </source>
</evidence>
<keyword evidence="8" id="KW-0965">Cell junction</keyword>
<evidence type="ECO:0000256" key="11">
    <source>
        <dbReference type="ARBA" id="ARBA00023180"/>
    </source>
</evidence>
<dbReference type="FunFam" id="2.60.40.60:FF:000031">
    <property type="entry name" value="Cadherin 3"/>
    <property type="match status" value="1"/>
</dbReference>
<dbReference type="FunFam" id="2.60.40.60:FF:000074">
    <property type="entry name" value="Desmoglein 4"/>
    <property type="match status" value="1"/>
</dbReference>
<keyword evidence="4" id="KW-0479">Metal-binding</keyword>
<dbReference type="InterPro" id="IPR009122">
    <property type="entry name" value="Desmosomal_cadherin"/>
</dbReference>
<comment type="subcellular location">
    <subcellularLocation>
        <location evidence="1">Cell junction</location>
        <location evidence="1">Desmosome</location>
    </subcellularLocation>
    <subcellularLocation>
        <location evidence="13">Cell membrane</location>
        <topology evidence="13">Single-pass type I membrane protein</topology>
    </subcellularLocation>
</comment>
<feature type="signal peptide" evidence="16">
    <location>
        <begin position="1"/>
        <end position="22"/>
    </location>
</feature>
<evidence type="ECO:0000256" key="2">
    <source>
        <dbReference type="ARBA" id="ARBA00022475"/>
    </source>
</evidence>
<organism evidence="18 19">
    <name type="scientific">Onychostoma macrolepis</name>
    <dbReference type="NCBI Taxonomy" id="369639"/>
    <lineage>
        <taxon>Eukaryota</taxon>
        <taxon>Metazoa</taxon>
        <taxon>Chordata</taxon>
        <taxon>Craniata</taxon>
        <taxon>Vertebrata</taxon>
        <taxon>Euteleostomi</taxon>
        <taxon>Actinopterygii</taxon>
        <taxon>Neopterygii</taxon>
        <taxon>Teleostei</taxon>
        <taxon>Ostariophysi</taxon>
        <taxon>Cypriniformes</taxon>
        <taxon>Cyprinidae</taxon>
        <taxon>Acrossocheilinae</taxon>
        <taxon>Onychostoma</taxon>
    </lineage>
</organism>
<feature type="transmembrane region" description="Helical" evidence="15">
    <location>
        <begin position="583"/>
        <end position="611"/>
    </location>
</feature>
<dbReference type="Pfam" id="PF01049">
    <property type="entry name" value="CADH_Y-type_LIR"/>
    <property type="match status" value="1"/>
</dbReference>
<gene>
    <name evidence="18" type="ORF">G5714_001500</name>
</gene>
<dbReference type="InterPro" id="IPR050971">
    <property type="entry name" value="Cadherin-domain_protein"/>
</dbReference>
<evidence type="ECO:0000256" key="6">
    <source>
        <dbReference type="ARBA" id="ARBA00022837"/>
    </source>
</evidence>
<evidence type="ECO:0000256" key="14">
    <source>
        <dbReference type="RuleBase" id="RU004358"/>
    </source>
</evidence>
<dbReference type="InterPro" id="IPR002126">
    <property type="entry name" value="Cadherin-like_dom"/>
</dbReference>
<dbReference type="GO" id="GO:0030057">
    <property type="term" value="C:desmosome"/>
    <property type="evidence" value="ECO:0007669"/>
    <property type="project" value="UniProtKB-SubCell"/>
</dbReference>
<evidence type="ECO:0000256" key="13">
    <source>
        <dbReference type="RuleBase" id="RU003318"/>
    </source>
</evidence>
<evidence type="ECO:0000256" key="1">
    <source>
        <dbReference type="ARBA" id="ARBA00004568"/>
    </source>
</evidence>
<evidence type="ECO:0000259" key="17">
    <source>
        <dbReference type="PROSITE" id="PS50268"/>
    </source>
</evidence>
<reference evidence="18 19" key="1">
    <citation type="submission" date="2020-04" db="EMBL/GenBank/DDBJ databases">
        <title>Chromosome-level genome assembly of a cyprinid fish Onychostoma macrolepis by integration of Nanopore Sequencing, Bionano and Hi-C technology.</title>
        <authorList>
            <person name="Wang D."/>
        </authorList>
    </citation>
    <scope>NUCLEOTIDE SEQUENCE [LARGE SCALE GENOMIC DNA]</scope>
    <source>
        <strain evidence="18">SWU-2019</strain>
        <tissue evidence="18">Muscle</tissue>
    </source>
</reference>
<dbReference type="InterPro" id="IPR000233">
    <property type="entry name" value="Cadherin_Y-type_LIR"/>
</dbReference>
<keyword evidence="7 13" id="KW-0130">Cell adhesion</keyword>
<dbReference type="GO" id="GO:0005509">
    <property type="term" value="F:calcium ion binding"/>
    <property type="evidence" value="ECO:0007669"/>
    <property type="project" value="UniProtKB-UniRule"/>
</dbReference>
<dbReference type="PANTHER" id="PTHR24025">
    <property type="entry name" value="DESMOGLEIN FAMILY MEMBER"/>
    <property type="match status" value="1"/>
</dbReference>
<feature type="domain" description="Cadherin" evidence="17">
    <location>
        <begin position="61"/>
        <end position="142"/>
    </location>
</feature>
<keyword evidence="11" id="KW-0325">Glycoprotein</keyword>
<comment type="function">
    <text evidence="14">A component of desmosome cell-cell junctions which are required for positive regulation of cellular adhesion. Involved in the interaction of plaque proteins and intermediate filaments mediating cell-cell adhesion.</text>
</comment>
<evidence type="ECO:0000256" key="8">
    <source>
        <dbReference type="ARBA" id="ARBA00022949"/>
    </source>
</evidence>
<feature type="domain" description="Cadherin" evidence="17">
    <location>
        <begin position="141"/>
        <end position="250"/>
    </location>
</feature>
<dbReference type="GO" id="GO:0007156">
    <property type="term" value="P:homophilic cell adhesion via plasma membrane adhesion molecules"/>
    <property type="evidence" value="ECO:0007669"/>
    <property type="project" value="InterPro"/>
</dbReference>
<dbReference type="OrthoDB" id="8961010at2759"/>
<evidence type="ECO:0000256" key="16">
    <source>
        <dbReference type="SAM" id="SignalP"/>
    </source>
</evidence>
<dbReference type="GO" id="GO:0055113">
    <property type="term" value="P:epiboly involved in gastrulation with mouth forming second"/>
    <property type="evidence" value="ECO:0007669"/>
    <property type="project" value="UniProtKB-ARBA"/>
</dbReference>
<evidence type="ECO:0000256" key="15">
    <source>
        <dbReference type="SAM" id="Phobius"/>
    </source>
</evidence>
<accession>A0A7J6DCB0</accession>
<dbReference type="SMART" id="SM00112">
    <property type="entry name" value="CA"/>
    <property type="match status" value="4"/>
</dbReference>
<keyword evidence="5" id="KW-0677">Repeat</keyword>
<feature type="domain" description="Cadherin" evidence="17">
    <location>
        <begin position="251"/>
        <end position="365"/>
    </location>
</feature>
<dbReference type="FunFam" id="2.60.40.60:FF:000068">
    <property type="entry name" value="Desmoglein 1"/>
    <property type="match status" value="1"/>
</dbReference>
<keyword evidence="19" id="KW-1185">Reference proteome</keyword>
<dbReference type="PRINTS" id="PR01818">
    <property type="entry name" value="DESMOCADHERN"/>
</dbReference>
<evidence type="ECO:0000256" key="3">
    <source>
        <dbReference type="ARBA" id="ARBA00022692"/>
    </source>
</evidence>
<dbReference type="GO" id="GO:0045216">
    <property type="term" value="P:cell-cell junction organization"/>
    <property type="evidence" value="ECO:0007669"/>
    <property type="project" value="UniProtKB-ARBA"/>
</dbReference>
<evidence type="ECO:0000313" key="19">
    <source>
        <dbReference type="Proteomes" id="UP000579812"/>
    </source>
</evidence>
<evidence type="ECO:0000256" key="7">
    <source>
        <dbReference type="ARBA" id="ARBA00022889"/>
    </source>
</evidence>
<dbReference type="Pfam" id="PF00028">
    <property type="entry name" value="Cadherin"/>
    <property type="match status" value="3"/>
</dbReference>
<dbReference type="PROSITE" id="PS50268">
    <property type="entry name" value="CADHERIN_2"/>
    <property type="match status" value="4"/>
</dbReference>
<evidence type="ECO:0000256" key="9">
    <source>
        <dbReference type="ARBA" id="ARBA00022989"/>
    </source>
</evidence>
<keyword evidence="2" id="KW-1003">Cell membrane</keyword>
<keyword evidence="9 15" id="KW-1133">Transmembrane helix</keyword>
<evidence type="ECO:0000256" key="4">
    <source>
        <dbReference type="ARBA" id="ARBA00022723"/>
    </source>
</evidence>
<name>A0A7J6DCB0_9TELE</name>
<protein>
    <recommendedName>
        <fullName evidence="17">Cadherin domain-containing protein</fullName>
    </recommendedName>
</protein>